<evidence type="ECO:0000313" key="3">
    <source>
        <dbReference type="Proteomes" id="UP000019484"/>
    </source>
</evidence>
<proteinExistence type="predicted"/>
<dbReference type="GeneID" id="19158252"/>
<dbReference type="eggNOG" id="ENOG502S9FC">
    <property type="taxonomic scope" value="Eukaryota"/>
</dbReference>
<name>W9Z6W3_9EURO</name>
<feature type="region of interest" description="Disordered" evidence="1">
    <location>
        <begin position="63"/>
        <end position="97"/>
    </location>
</feature>
<dbReference type="EMBL" id="AMWN01000003">
    <property type="protein sequence ID" value="EXJ90259.1"/>
    <property type="molecule type" value="Genomic_DNA"/>
</dbReference>
<dbReference type="RefSeq" id="XP_007722453.1">
    <property type="nucleotide sequence ID" value="XM_007724263.1"/>
</dbReference>
<keyword evidence="3" id="KW-1185">Reference proteome</keyword>
<dbReference type="HOGENOM" id="CLU_057359_0_0_1"/>
<feature type="region of interest" description="Disordered" evidence="1">
    <location>
        <begin position="204"/>
        <end position="234"/>
    </location>
</feature>
<organism evidence="2 3">
    <name type="scientific">Capronia coronata CBS 617.96</name>
    <dbReference type="NCBI Taxonomy" id="1182541"/>
    <lineage>
        <taxon>Eukaryota</taxon>
        <taxon>Fungi</taxon>
        <taxon>Dikarya</taxon>
        <taxon>Ascomycota</taxon>
        <taxon>Pezizomycotina</taxon>
        <taxon>Eurotiomycetes</taxon>
        <taxon>Chaetothyriomycetidae</taxon>
        <taxon>Chaetothyriales</taxon>
        <taxon>Herpotrichiellaceae</taxon>
        <taxon>Capronia</taxon>
    </lineage>
</organism>
<dbReference type="STRING" id="1182541.W9Z6W3"/>
<dbReference type="AlphaFoldDB" id="W9Z6W3"/>
<dbReference type="OrthoDB" id="6220758at2759"/>
<feature type="compositionally biased region" description="Low complexity" evidence="1">
    <location>
        <begin position="217"/>
        <end position="232"/>
    </location>
</feature>
<gene>
    <name evidence="2" type="ORF">A1O1_03358</name>
</gene>
<feature type="region of interest" description="Disordered" evidence="1">
    <location>
        <begin position="322"/>
        <end position="346"/>
    </location>
</feature>
<evidence type="ECO:0000313" key="2">
    <source>
        <dbReference type="EMBL" id="EXJ90259.1"/>
    </source>
</evidence>
<accession>W9Z6W3</accession>
<reference evidence="2 3" key="1">
    <citation type="submission" date="2013-03" db="EMBL/GenBank/DDBJ databases">
        <title>The Genome Sequence of Capronia coronata CBS 617.96.</title>
        <authorList>
            <consortium name="The Broad Institute Genomics Platform"/>
            <person name="Cuomo C."/>
            <person name="de Hoog S."/>
            <person name="Gorbushina A."/>
            <person name="Walker B."/>
            <person name="Young S.K."/>
            <person name="Zeng Q."/>
            <person name="Gargeya S."/>
            <person name="Fitzgerald M."/>
            <person name="Haas B."/>
            <person name="Abouelleil A."/>
            <person name="Allen A.W."/>
            <person name="Alvarado L."/>
            <person name="Arachchi H.M."/>
            <person name="Berlin A.M."/>
            <person name="Chapman S.B."/>
            <person name="Gainer-Dewar J."/>
            <person name="Goldberg J."/>
            <person name="Griggs A."/>
            <person name="Gujja S."/>
            <person name="Hansen M."/>
            <person name="Howarth C."/>
            <person name="Imamovic A."/>
            <person name="Ireland A."/>
            <person name="Larimer J."/>
            <person name="McCowan C."/>
            <person name="Murphy C."/>
            <person name="Pearson M."/>
            <person name="Poon T.W."/>
            <person name="Priest M."/>
            <person name="Roberts A."/>
            <person name="Saif S."/>
            <person name="Shea T."/>
            <person name="Sisk P."/>
            <person name="Sykes S."/>
            <person name="Wortman J."/>
            <person name="Nusbaum C."/>
            <person name="Birren B."/>
        </authorList>
    </citation>
    <scope>NUCLEOTIDE SEQUENCE [LARGE SCALE GENOMIC DNA]</scope>
    <source>
        <strain evidence="2 3">CBS 617.96</strain>
    </source>
</reference>
<evidence type="ECO:0000256" key="1">
    <source>
        <dbReference type="SAM" id="MobiDB-lite"/>
    </source>
</evidence>
<sequence>MATSQRASRSLCDTFSRAVAPRYVCRTCRSHIVQPNVKQIRQATYSTGARENRTSLRPKAWIQRGGQPGTAATYATTASRSQKSLAESEPSAATDGYEEAHTWDGYEEAHTWDGLEHVGHQGHWRDLPPRPQDDYEPWLVAPAAPVVDRNEFLGYLYVALVEKLPYKGQNPALQQTTTDRTLDESLPIDVSSLQIKLSDSGTFSHLEDKTGAGQGKSDTTAAEASTSSEGSSRPFEISVAAMEEQLSGARFDFSSPLSFQILKRFSQLSGFRVPDPVLNAVLRGNKTALEFVELLTQSSKPKPKSVAEALIMKQKQAFGVDAQPSSTSAAVEAPNKKNTPPKPLGPNVMVLSRRETPVDKEKEVGRWKVIERELKARGLPVLGHKVLAPQGEAWNETLKERRL</sequence>
<protein>
    <submittedName>
        <fullName evidence="2">Uncharacterized protein</fullName>
    </submittedName>
</protein>
<dbReference type="Proteomes" id="UP000019484">
    <property type="component" value="Unassembled WGS sequence"/>
</dbReference>
<comment type="caution">
    <text evidence="2">The sequence shown here is derived from an EMBL/GenBank/DDBJ whole genome shotgun (WGS) entry which is preliminary data.</text>
</comment>